<evidence type="ECO:0000256" key="1">
    <source>
        <dbReference type="ARBA" id="ARBA00005051"/>
    </source>
</evidence>
<evidence type="ECO:0000259" key="13">
    <source>
        <dbReference type="Pfam" id="PF01288"/>
    </source>
</evidence>
<dbReference type="UniPathway" id="UPA00077">
    <property type="reaction ID" value="UER00155"/>
</dbReference>
<dbReference type="PANTHER" id="PTHR43071:SF1">
    <property type="entry name" value="2-AMINO-4-HYDROXY-6-HYDROXYMETHYLDIHYDROPTERIDINE PYROPHOSPHOKINASE"/>
    <property type="match status" value="1"/>
</dbReference>
<keyword evidence="8" id="KW-0067">ATP-binding</keyword>
<evidence type="ECO:0000313" key="14">
    <source>
        <dbReference type="EMBL" id="CAA6808940.1"/>
    </source>
</evidence>
<proteinExistence type="inferred from homology"/>
<keyword evidence="5 14" id="KW-0808">Transferase</keyword>
<evidence type="ECO:0000256" key="11">
    <source>
        <dbReference type="ARBA" id="ARBA00029766"/>
    </source>
</evidence>
<protein>
    <recommendedName>
        <fullName evidence="4">2-amino-4-hydroxy-6-hydroxymethyldihydropteridine pyrophosphokinase</fullName>
        <ecNumber evidence="3">2.7.6.3</ecNumber>
    </recommendedName>
    <alternativeName>
        <fullName evidence="11">6-hydroxymethyl-7,8-dihydropterin pyrophosphokinase</fullName>
    </alternativeName>
    <alternativeName>
        <fullName evidence="12">7,8-dihydro-6-hydroxymethylpterin-pyrophosphokinase</fullName>
    </alternativeName>
</protein>
<dbReference type="GO" id="GO:0005524">
    <property type="term" value="F:ATP binding"/>
    <property type="evidence" value="ECO:0007669"/>
    <property type="project" value="UniProtKB-KW"/>
</dbReference>
<comment type="pathway">
    <text evidence="1">Cofactor biosynthesis; tetrahydrofolate biosynthesis; 2-amino-4-hydroxy-6-hydroxymethyl-7,8-dihydropteridine diphosphate from 7,8-dihydroneopterin triphosphate: step 4/4.</text>
</comment>
<keyword evidence="6" id="KW-0547">Nucleotide-binding</keyword>
<accession>A0A6S6SNW7</accession>
<evidence type="ECO:0000256" key="12">
    <source>
        <dbReference type="ARBA" id="ARBA00033413"/>
    </source>
</evidence>
<dbReference type="GO" id="GO:0016301">
    <property type="term" value="F:kinase activity"/>
    <property type="evidence" value="ECO:0007669"/>
    <property type="project" value="UniProtKB-KW"/>
</dbReference>
<sequence length="163" mass="18707">MNTVYLSIGTNMGNRVANLELVHSLISRNVGIVSKESNIYETEPWGVEGQENYYNQVLCVKTSLEPAVLLHKCHVMEQKMGRVRGLKWEPRVIDIDILFFNALVIQEKDLKIPHPLLQERNFVLKPLCEIAKEWRHPVLDKTIQELLEICTDDTSAVLLELAD</sequence>
<dbReference type="SUPFAM" id="SSF55083">
    <property type="entry name" value="6-hydroxymethyl-7,8-dihydropterin pyrophosphokinase, HPPK"/>
    <property type="match status" value="1"/>
</dbReference>
<evidence type="ECO:0000256" key="5">
    <source>
        <dbReference type="ARBA" id="ARBA00022679"/>
    </source>
</evidence>
<gene>
    <name evidence="14" type="ORF">HELGO_WM35737</name>
</gene>
<keyword evidence="7 14" id="KW-0418">Kinase</keyword>
<comment type="similarity">
    <text evidence="2">Belongs to the HPPK family.</text>
</comment>
<dbReference type="EMBL" id="CACVAQ010000147">
    <property type="protein sequence ID" value="CAA6808940.1"/>
    <property type="molecule type" value="Genomic_DNA"/>
</dbReference>
<evidence type="ECO:0000256" key="4">
    <source>
        <dbReference type="ARBA" id="ARBA00016218"/>
    </source>
</evidence>
<dbReference type="Pfam" id="PF01288">
    <property type="entry name" value="HPPK"/>
    <property type="match status" value="1"/>
</dbReference>
<evidence type="ECO:0000256" key="3">
    <source>
        <dbReference type="ARBA" id="ARBA00013253"/>
    </source>
</evidence>
<dbReference type="EC" id="2.7.6.3" evidence="3"/>
<organism evidence="14">
    <name type="scientific">uncultured Aureispira sp</name>
    <dbReference type="NCBI Taxonomy" id="1331704"/>
    <lineage>
        <taxon>Bacteria</taxon>
        <taxon>Pseudomonadati</taxon>
        <taxon>Bacteroidota</taxon>
        <taxon>Saprospiria</taxon>
        <taxon>Saprospirales</taxon>
        <taxon>Saprospiraceae</taxon>
        <taxon>Aureispira</taxon>
        <taxon>environmental samples</taxon>
    </lineage>
</organism>
<evidence type="ECO:0000256" key="8">
    <source>
        <dbReference type="ARBA" id="ARBA00022840"/>
    </source>
</evidence>
<keyword evidence="9" id="KW-0289">Folate biosynthesis</keyword>
<dbReference type="PANTHER" id="PTHR43071">
    <property type="entry name" value="2-AMINO-4-HYDROXY-6-HYDROXYMETHYLDIHYDROPTERIDINE PYROPHOSPHOKINASE"/>
    <property type="match status" value="1"/>
</dbReference>
<evidence type="ECO:0000256" key="6">
    <source>
        <dbReference type="ARBA" id="ARBA00022741"/>
    </source>
</evidence>
<dbReference type="GO" id="GO:0046654">
    <property type="term" value="P:tetrahydrofolate biosynthetic process"/>
    <property type="evidence" value="ECO:0007669"/>
    <property type="project" value="UniProtKB-UniPathway"/>
</dbReference>
<reference evidence="14" key="1">
    <citation type="submission" date="2020-01" db="EMBL/GenBank/DDBJ databases">
        <authorList>
            <person name="Meier V. D."/>
            <person name="Meier V D."/>
        </authorList>
    </citation>
    <scope>NUCLEOTIDE SEQUENCE</scope>
    <source>
        <strain evidence="14">HLG_WM_MAG_10</strain>
    </source>
</reference>
<dbReference type="InterPro" id="IPR000550">
    <property type="entry name" value="Hppk"/>
</dbReference>
<dbReference type="GO" id="GO:0003848">
    <property type="term" value="F:2-amino-4-hydroxy-6-hydroxymethyldihydropteridine diphosphokinase activity"/>
    <property type="evidence" value="ECO:0007669"/>
    <property type="project" value="UniProtKB-EC"/>
</dbReference>
<evidence type="ECO:0000256" key="9">
    <source>
        <dbReference type="ARBA" id="ARBA00022909"/>
    </source>
</evidence>
<dbReference type="Gene3D" id="3.30.70.560">
    <property type="entry name" value="7,8-Dihydro-6-hydroxymethylpterin-pyrophosphokinase HPPK"/>
    <property type="match status" value="1"/>
</dbReference>
<dbReference type="InterPro" id="IPR035907">
    <property type="entry name" value="Hppk_sf"/>
</dbReference>
<dbReference type="AlphaFoldDB" id="A0A6S6SNW7"/>
<evidence type="ECO:0000256" key="10">
    <source>
        <dbReference type="ARBA" id="ARBA00029409"/>
    </source>
</evidence>
<dbReference type="NCBIfam" id="TIGR01498">
    <property type="entry name" value="folK"/>
    <property type="match status" value="1"/>
</dbReference>
<evidence type="ECO:0000256" key="7">
    <source>
        <dbReference type="ARBA" id="ARBA00022777"/>
    </source>
</evidence>
<dbReference type="GO" id="GO:0046656">
    <property type="term" value="P:folic acid biosynthetic process"/>
    <property type="evidence" value="ECO:0007669"/>
    <property type="project" value="UniProtKB-KW"/>
</dbReference>
<name>A0A6S6SNW7_9BACT</name>
<dbReference type="CDD" id="cd00483">
    <property type="entry name" value="HPPK"/>
    <property type="match status" value="1"/>
</dbReference>
<comment type="function">
    <text evidence="10">Catalyzes the transfer of pyrophosphate from adenosine triphosphate (ATP) to 6-hydroxymethyl-7,8-dihydropterin, an enzymatic step in folate biosynthesis pathway.</text>
</comment>
<feature type="domain" description="7,8-dihydro-6-hydroxymethylpterin-pyrophosphokinase" evidence="13">
    <location>
        <begin position="5"/>
        <end position="131"/>
    </location>
</feature>
<evidence type="ECO:0000256" key="2">
    <source>
        <dbReference type="ARBA" id="ARBA00005810"/>
    </source>
</evidence>